<accession>A0A9N9FZU4</accession>
<feature type="transmembrane region" description="Helical" evidence="2">
    <location>
        <begin position="247"/>
        <end position="270"/>
    </location>
</feature>
<organism evidence="3 4">
    <name type="scientific">Paraglomus occultum</name>
    <dbReference type="NCBI Taxonomy" id="144539"/>
    <lineage>
        <taxon>Eukaryota</taxon>
        <taxon>Fungi</taxon>
        <taxon>Fungi incertae sedis</taxon>
        <taxon>Mucoromycota</taxon>
        <taxon>Glomeromycotina</taxon>
        <taxon>Glomeromycetes</taxon>
        <taxon>Paraglomerales</taxon>
        <taxon>Paraglomeraceae</taxon>
        <taxon>Paraglomus</taxon>
    </lineage>
</organism>
<feature type="transmembrane region" description="Helical" evidence="2">
    <location>
        <begin position="39"/>
        <end position="61"/>
    </location>
</feature>
<dbReference type="Proteomes" id="UP000789572">
    <property type="component" value="Unassembled WGS sequence"/>
</dbReference>
<name>A0A9N9FZU4_9GLOM</name>
<reference evidence="3" key="1">
    <citation type="submission" date="2021-06" db="EMBL/GenBank/DDBJ databases">
        <authorList>
            <person name="Kallberg Y."/>
            <person name="Tangrot J."/>
            <person name="Rosling A."/>
        </authorList>
    </citation>
    <scope>NUCLEOTIDE SEQUENCE</scope>
    <source>
        <strain evidence="3">IA702</strain>
    </source>
</reference>
<keyword evidence="2" id="KW-0472">Membrane</keyword>
<protein>
    <submittedName>
        <fullName evidence="3">8719_t:CDS:1</fullName>
    </submittedName>
</protein>
<keyword evidence="4" id="KW-1185">Reference proteome</keyword>
<feature type="transmembrane region" description="Helical" evidence="2">
    <location>
        <begin position="290"/>
        <end position="313"/>
    </location>
</feature>
<evidence type="ECO:0000256" key="1">
    <source>
        <dbReference type="SAM" id="MobiDB-lite"/>
    </source>
</evidence>
<comment type="caution">
    <text evidence="3">The sequence shown here is derived from an EMBL/GenBank/DDBJ whole genome shotgun (WGS) entry which is preliminary data.</text>
</comment>
<feature type="transmembrane region" description="Helical" evidence="2">
    <location>
        <begin position="216"/>
        <end position="240"/>
    </location>
</feature>
<dbReference type="AlphaFoldDB" id="A0A9N9FZU4"/>
<evidence type="ECO:0000313" key="3">
    <source>
        <dbReference type="EMBL" id="CAG8571912.1"/>
    </source>
</evidence>
<proteinExistence type="predicted"/>
<dbReference type="OrthoDB" id="2438676at2759"/>
<gene>
    <name evidence="3" type="ORF">POCULU_LOCUS6039</name>
</gene>
<sequence>MSEKRMSKLAAIDDPTNREPKTKKSFFHRRVVRPIKKNPLISVSAILIALSTLLLSVLLIGGSGSVYLSKFVFDDLIKGITKKSSITFTLYGHCVDDKCTKPSMVYRFDQMPTSSEIINITSSNPLSFTKRLDIGGAVSGAGQAASDAGQAVSNAGQSAANSPAGDAAKNGIDAAGQAASDAANSAADIAQKAAKLLSSMLDGLKNFQPKRAINGITGLFSVPYVVALICNVIALVLLFFSLPSIATLFLFVAVFMNALALVFDLLLFVWVFELVGLIPGIGDSFTGPGIRIAECSAAFLALATLLLGGRLYYMLCCGGGCKKGMKFVKKHVKKGVKKLRKEKEKTPEEQHWDRV</sequence>
<keyword evidence="2" id="KW-0812">Transmembrane</keyword>
<evidence type="ECO:0000256" key="2">
    <source>
        <dbReference type="SAM" id="Phobius"/>
    </source>
</evidence>
<keyword evidence="2" id="KW-1133">Transmembrane helix</keyword>
<feature type="region of interest" description="Disordered" evidence="1">
    <location>
        <begin position="1"/>
        <end position="21"/>
    </location>
</feature>
<evidence type="ECO:0000313" key="4">
    <source>
        <dbReference type="Proteomes" id="UP000789572"/>
    </source>
</evidence>
<dbReference type="EMBL" id="CAJVPJ010001031">
    <property type="protein sequence ID" value="CAG8571912.1"/>
    <property type="molecule type" value="Genomic_DNA"/>
</dbReference>